<evidence type="ECO:0000256" key="1">
    <source>
        <dbReference type="ARBA" id="ARBA00010617"/>
    </source>
</evidence>
<dbReference type="EMBL" id="BMTD01000021">
    <property type="protein sequence ID" value="GGV19995.1"/>
    <property type="molecule type" value="Genomic_DNA"/>
</dbReference>
<comment type="similarity">
    <text evidence="1 7">Belongs to the cytochrome P450 family.</text>
</comment>
<keyword evidence="6 7" id="KW-0503">Monooxygenase</keyword>
<dbReference type="RefSeq" id="WP_191877503.1">
    <property type="nucleotide sequence ID" value="NZ_BMTD01000021.1"/>
</dbReference>
<keyword evidence="5 7" id="KW-0408">Iron</keyword>
<evidence type="ECO:0000256" key="6">
    <source>
        <dbReference type="ARBA" id="ARBA00023033"/>
    </source>
</evidence>
<dbReference type="PRINTS" id="PR00385">
    <property type="entry name" value="P450"/>
</dbReference>
<keyword evidence="3 7" id="KW-0479">Metal-binding</keyword>
<dbReference type="InterPro" id="IPR036396">
    <property type="entry name" value="Cyt_P450_sf"/>
</dbReference>
<evidence type="ECO:0000256" key="7">
    <source>
        <dbReference type="RuleBase" id="RU000461"/>
    </source>
</evidence>
<evidence type="ECO:0000256" key="4">
    <source>
        <dbReference type="ARBA" id="ARBA00023002"/>
    </source>
</evidence>
<organism evidence="9 10">
    <name type="scientific">Streptomyces filipinensis</name>
    <dbReference type="NCBI Taxonomy" id="66887"/>
    <lineage>
        <taxon>Bacteria</taxon>
        <taxon>Bacillati</taxon>
        <taxon>Actinomycetota</taxon>
        <taxon>Actinomycetes</taxon>
        <taxon>Kitasatosporales</taxon>
        <taxon>Streptomycetaceae</taxon>
        <taxon>Streptomyces</taxon>
    </lineage>
</organism>
<dbReference type="InterPro" id="IPR002397">
    <property type="entry name" value="Cyt_P450_B"/>
</dbReference>
<dbReference type="PROSITE" id="PS00086">
    <property type="entry name" value="CYTOCHROME_P450"/>
    <property type="match status" value="1"/>
</dbReference>
<keyword evidence="10" id="KW-1185">Reference proteome</keyword>
<dbReference type="AlphaFoldDB" id="A0A918IJ22"/>
<keyword evidence="2 7" id="KW-0349">Heme</keyword>
<proteinExistence type="inferred from homology"/>
<reference evidence="9" key="1">
    <citation type="journal article" date="2014" name="Int. J. Syst. Evol. Microbiol.">
        <title>Complete genome sequence of Corynebacterium casei LMG S-19264T (=DSM 44701T), isolated from a smear-ripened cheese.</title>
        <authorList>
            <consortium name="US DOE Joint Genome Institute (JGI-PGF)"/>
            <person name="Walter F."/>
            <person name="Albersmeier A."/>
            <person name="Kalinowski J."/>
            <person name="Ruckert C."/>
        </authorList>
    </citation>
    <scope>NUCLEOTIDE SEQUENCE</scope>
    <source>
        <strain evidence="9">JCM 4369</strain>
    </source>
</reference>
<dbReference type="InterPro" id="IPR001128">
    <property type="entry name" value="Cyt_P450"/>
</dbReference>
<reference evidence="9" key="2">
    <citation type="submission" date="2020-09" db="EMBL/GenBank/DDBJ databases">
        <authorList>
            <person name="Sun Q."/>
            <person name="Ohkuma M."/>
        </authorList>
    </citation>
    <scope>NUCLEOTIDE SEQUENCE</scope>
    <source>
        <strain evidence="9">JCM 4369</strain>
    </source>
</reference>
<protein>
    <submittedName>
        <fullName evidence="9">Cytochrome P450</fullName>
    </submittedName>
</protein>
<dbReference type="CDD" id="cd11030">
    <property type="entry name" value="CYP105-like"/>
    <property type="match status" value="1"/>
</dbReference>
<evidence type="ECO:0000256" key="2">
    <source>
        <dbReference type="ARBA" id="ARBA00022617"/>
    </source>
</evidence>
<sequence>MTQSTTHTGIQDPGATAAQGTPVPFPQARSCPYQPPAGYGPLRESYPIGRVTLYDGRAAWAVTGHALARDLLSDPRLSCDRTQPGFPAPSEQFAKVRARGVPLISVDDPAHNAQRRLLIPHFTLKQNASMRPRIQQIVDQLLDAMERQGPPAELVSAFALPMPSMVICSLLGVPYDDHEFFEAASERLLRGQTVDEVARARQELERYMGELVDRKRREPGDGLLDELMQMDTPNGPLGRQELVALSGMLLAAGHETTANMISLGVFTLLRHPEQLAALRSRKTPMAVVVEELLRYLSVQNGMLRVAVEDIEVAGRTIRAGEGVIIMTAITNRDGTVFAAPDSLDWDRSARHHLAFGFGVHQCLGQNLARLELEIALGCLFERLPGLRLAVAADEVRSKPATSTIDGLLELPVAW</sequence>
<evidence type="ECO:0000313" key="9">
    <source>
        <dbReference type="EMBL" id="GGV19995.1"/>
    </source>
</evidence>
<evidence type="ECO:0000256" key="8">
    <source>
        <dbReference type="SAM" id="MobiDB-lite"/>
    </source>
</evidence>
<evidence type="ECO:0000256" key="5">
    <source>
        <dbReference type="ARBA" id="ARBA00023004"/>
    </source>
</evidence>
<dbReference type="FunFam" id="1.10.630.10:FF:000018">
    <property type="entry name" value="Cytochrome P450 monooxygenase"/>
    <property type="match status" value="1"/>
</dbReference>
<evidence type="ECO:0000313" key="10">
    <source>
        <dbReference type="Proteomes" id="UP000618795"/>
    </source>
</evidence>
<dbReference type="GO" id="GO:0016705">
    <property type="term" value="F:oxidoreductase activity, acting on paired donors, with incorporation or reduction of molecular oxygen"/>
    <property type="evidence" value="ECO:0007669"/>
    <property type="project" value="InterPro"/>
</dbReference>
<accession>A0A918IJ22</accession>
<dbReference type="GO" id="GO:0020037">
    <property type="term" value="F:heme binding"/>
    <property type="evidence" value="ECO:0007669"/>
    <property type="project" value="InterPro"/>
</dbReference>
<dbReference type="PRINTS" id="PR00359">
    <property type="entry name" value="BP450"/>
</dbReference>
<keyword evidence="4 7" id="KW-0560">Oxidoreductase</keyword>
<dbReference type="InterPro" id="IPR017972">
    <property type="entry name" value="Cyt_P450_CS"/>
</dbReference>
<dbReference type="PANTHER" id="PTHR46696:SF1">
    <property type="entry name" value="CYTOCHROME P450 YJIB-RELATED"/>
    <property type="match status" value="1"/>
</dbReference>
<dbReference type="Proteomes" id="UP000618795">
    <property type="component" value="Unassembled WGS sequence"/>
</dbReference>
<dbReference type="PANTHER" id="PTHR46696">
    <property type="entry name" value="P450, PUTATIVE (EUROFUNG)-RELATED"/>
    <property type="match status" value="1"/>
</dbReference>
<comment type="caution">
    <text evidence="9">The sequence shown here is derived from an EMBL/GenBank/DDBJ whole genome shotgun (WGS) entry which is preliminary data.</text>
</comment>
<dbReference type="GO" id="GO:0005506">
    <property type="term" value="F:iron ion binding"/>
    <property type="evidence" value="ECO:0007669"/>
    <property type="project" value="InterPro"/>
</dbReference>
<name>A0A918IJ22_9ACTN</name>
<evidence type="ECO:0000256" key="3">
    <source>
        <dbReference type="ARBA" id="ARBA00022723"/>
    </source>
</evidence>
<feature type="region of interest" description="Disordered" evidence="8">
    <location>
        <begin position="1"/>
        <end position="36"/>
    </location>
</feature>
<dbReference type="GO" id="GO:0004497">
    <property type="term" value="F:monooxygenase activity"/>
    <property type="evidence" value="ECO:0007669"/>
    <property type="project" value="UniProtKB-KW"/>
</dbReference>
<dbReference type="Pfam" id="PF00067">
    <property type="entry name" value="p450"/>
    <property type="match status" value="2"/>
</dbReference>
<dbReference type="Gene3D" id="1.10.630.10">
    <property type="entry name" value="Cytochrome P450"/>
    <property type="match status" value="1"/>
</dbReference>
<dbReference type="SUPFAM" id="SSF48264">
    <property type="entry name" value="Cytochrome P450"/>
    <property type="match status" value="1"/>
</dbReference>
<gene>
    <name evidence="9" type="ORF">GCM10010260_70050</name>
</gene>